<dbReference type="STRING" id="4558.A0A1B6Q2K1"/>
<keyword evidence="3" id="KW-0862">Zinc</keyword>
<feature type="region of interest" description="Disordered" evidence="5">
    <location>
        <begin position="1"/>
        <end position="34"/>
    </location>
</feature>
<dbReference type="GO" id="GO:0061630">
    <property type="term" value="F:ubiquitin protein ligase activity"/>
    <property type="evidence" value="ECO:0000318"/>
    <property type="project" value="GO_Central"/>
</dbReference>
<keyword evidence="8" id="KW-1185">Reference proteome</keyword>
<evidence type="ECO:0000256" key="3">
    <source>
        <dbReference type="ARBA" id="ARBA00022833"/>
    </source>
</evidence>
<dbReference type="PANTHER" id="PTHR10315:SF71">
    <property type="entry name" value="RING-TYPE E3 UBIQUITIN TRANSFERASE"/>
    <property type="match status" value="1"/>
</dbReference>
<gene>
    <name evidence="7" type="ORF">SORBI_3003G097900</name>
</gene>
<dbReference type="EMBL" id="CM000762">
    <property type="protein sequence ID" value="KXG32085.1"/>
    <property type="molecule type" value="Genomic_DNA"/>
</dbReference>
<evidence type="ECO:0000313" key="8">
    <source>
        <dbReference type="Proteomes" id="UP000000768"/>
    </source>
</evidence>
<reference evidence="8" key="3">
    <citation type="journal article" date="2018" name="Plant J.">
        <title>The Sorghum bicolor reference genome: improved assembly, gene annotations, a transcriptome atlas, and signatures of genome organization.</title>
        <authorList>
            <person name="McCormick R.F."/>
            <person name="Truong S.K."/>
            <person name="Sreedasyam A."/>
            <person name="Jenkins J."/>
            <person name="Shu S."/>
            <person name="Sims D."/>
            <person name="Kennedy M."/>
            <person name="Amirebrahimi M."/>
            <person name="Weers B.D."/>
            <person name="McKinley B."/>
            <person name="Mattison A."/>
            <person name="Morishige D.T."/>
            <person name="Grimwood J."/>
            <person name="Schmutz J."/>
            <person name="Mullet J.E."/>
        </authorList>
    </citation>
    <scope>NUCLEOTIDE SEQUENCE [LARGE SCALE GENOMIC DNA]</scope>
    <source>
        <strain evidence="8">cv. BTx623</strain>
    </source>
</reference>
<dbReference type="InterPro" id="IPR013083">
    <property type="entry name" value="Znf_RING/FYVE/PHD"/>
</dbReference>
<organism evidence="7 8">
    <name type="scientific">Sorghum bicolor</name>
    <name type="common">Sorghum</name>
    <name type="synonym">Sorghum vulgare</name>
    <dbReference type="NCBI Taxonomy" id="4558"/>
    <lineage>
        <taxon>Eukaryota</taxon>
        <taxon>Viridiplantae</taxon>
        <taxon>Streptophyta</taxon>
        <taxon>Embryophyta</taxon>
        <taxon>Tracheophyta</taxon>
        <taxon>Spermatophyta</taxon>
        <taxon>Magnoliopsida</taxon>
        <taxon>Liliopsida</taxon>
        <taxon>Poales</taxon>
        <taxon>Poaceae</taxon>
        <taxon>PACMAD clade</taxon>
        <taxon>Panicoideae</taxon>
        <taxon>Andropogonodae</taxon>
        <taxon>Andropogoneae</taxon>
        <taxon>Sorghinae</taxon>
        <taxon>Sorghum</taxon>
    </lineage>
</organism>
<accession>A0A1B6Q2K1</accession>
<dbReference type="SUPFAM" id="SSF49599">
    <property type="entry name" value="TRAF domain-like"/>
    <property type="match status" value="1"/>
</dbReference>
<name>A0A1B6Q2K1_SORBI</name>
<sequence>MKRNAKKATEKDGAKAPPARQSPRKRPCTDKKGEVREEEDRHVWLDSDAKSLDCGICFMPFEAEVFMCINGHAACAECCVRINKKCWCCGEAIGRVRCRPVENMLAEMNTLCKFSNYGCAEIIKFVQKRAHEESCRHAPYGCPVDGCSYRGMNMGLYAGAGALPVPGLPRPAPGRERRRQVQDGGARLRWRRRALAAGDGVVHPRARGLRGQQVPLRAGCVLGAFR</sequence>
<reference evidence="7" key="2">
    <citation type="submission" date="2017-02" db="EMBL/GenBank/DDBJ databases">
        <title>WGS assembly of Sorghum bicolor.</title>
        <authorList>
            <person name="Paterson A."/>
            <person name="Mullet J."/>
            <person name="Bowers J."/>
            <person name="Bruggmann R."/>
            <person name="Dubchak I."/>
            <person name="Grimwood J."/>
            <person name="Gundlach H."/>
            <person name="Haberer G."/>
            <person name="Hellsten U."/>
            <person name="Mitros T."/>
            <person name="Poliakov A."/>
            <person name="Schmutz J."/>
            <person name="Spannagl M."/>
            <person name="Tang H."/>
            <person name="Wang X."/>
            <person name="Wicker T."/>
            <person name="Bharti A."/>
            <person name="Chapman J."/>
            <person name="Feltus F."/>
            <person name="Gowik U."/>
            <person name="Grigoriev I."/>
            <person name="Lyons E."/>
            <person name="Maher C."/>
            <person name="Martis M."/>
            <person name="Narechania A."/>
            <person name="Otillar R."/>
            <person name="Penning B."/>
            <person name="Salamov A."/>
            <person name="Wang Y."/>
            <person name="Zhang L."/>
            <person name="Carpita N."/>
            <person name="Freeling M."/>
            <person name="Gingle A."/>
            <person name="Hash C."/>
            <person name="Keller B."/>
            <person name="Klein P."/>
            <person name="Kresovich S."/>
            <person name="Mccann M."/>
            <person name="Ming R."/>
            <person name="Peterson D."/>
            <person name="Rahman M."/>
            <person name="Ware D."/>
            <person name="Westhoff P."/>
            <person name="Mayer K."/>
            <person name="Messing J."/>
            <person name="Sims D."/>
            <person name="Jenkins J."/>
            <person name="Shu S."/>
            <person name="Rokhsar D."/>
        </authorList>
    </citation>
    <scope>NUCLEOTIDE SEQUENCE</scope>
</reference>
<dbReference type="Proteomes" id="UP000000768">
    <property type="component" value="Chromosome 3"/>
</dbReference>
<dbReference type="AlphaFoldDB" id="A0A1B6Q2K1"/>
<dbReference type="EMBL" id="CM000762">
    <property type="protein sequence ID" value="KXG32086.1"/>
    <property type="molecule type" value="Genomic_DNA"/>
</dbReference>
<evidence type="ECO:0000313" key="7">
    <source>
        <dbReference type="EMBL" id="KXG32085.1"/>
    </source>
</evidence>
<evidence type="ECO:0000256" key="1">
    <source>
        <dbReference type="ARBA" id="ARBA00022723"/>
    </source>
</evidence>
<dbReference type="Gramene" id="KXG32086">
    <property type="protein sequence ID" value="KXG32086"/>
    <property type="gene ID" value="SORBI_3003G097900"/>
</dbReference>
<dbReference type="PROSITE" id="PS51081">
    <property type="entry name" value="ZF_SIAH"/>
    <property type="match status" value="1"/>
</dbReference>
<dbReference type="Gramene" id="KXG32085">
    <property type="protein sequence ID" value="KXG32085"/>
    <property type="gene ID" value="SORBI_3003G097900"/>
</dbReference>
<dbReference type="InterPro" id="IPR013010">
    <property type="entry name" value="Znf_SIAH"/>
</dbReference>
<dbReference type="InParanoid" id="A0A1B6Q2K1"/>
<dbReference type="PANTHER" id="PTHR10315">
    <property type="entry name" value="E3 UBIQUITIN PROTEIN LIGASE SIAH"/>
    <property type="match status" value="1"/>
</dbReference>
<evidence type="ECO:0000256" key="5">
    <source>
        <dbReference type="SAM" id="MobiDB-lite"/>
    </source>
</evidence>
<evidence type="ECO:0000256" key="4">
    <source>
        <dbReference type="PROSITE-ProRule" id="PRU00455"/>
    </source>
</evidence>
<evidence type="ECO:0000259" key="6">
    <source>
        <dbReference type="PROSITE" id="PS51081"/>
    </source>
</evidence>
<dbReference type="Gene3D" id="3.30.40.10">
    <property type="entry name" value="Zinc/RING finger domain, C3HC4 (zinc finger)"/>
    <property type="match status" value="1"/>
</dbReference>
<dbReference type="GO" id="GO:0005737">
    <property type="term" value="C:cytoplasm"/>
    <property type="evidence" value="ECO:0000318"/>
    <property type="project" value="GO_Central"/>
</dbReference>
<proteinExistence type="predicted"/>
<keyword evidence="1" id="KW-0479">Metal-binding</keyword>
<dbReference type="InterPro" id="IPR052088">
    <property type="entry name" value="E3_ubiquitin-ligase_SINA"/>
</dbReference>
<dbReference type="GO" id="GO:0008270">
    <property type="term" value="F:zinc ion binding"/>
    <property type="evidence" value="ECO:0007669"/>
    <property type="project" value="UniProtKB-KW"/>
</dbReference>
<protein>
    <recommendedName>
        <fullName evidence="6">SIAH-type domain-containing protein</fullName>
    </recommendedName>
</protein>
<reference evidence="7 8" key="1">
    <citation type="journal article" date="2009" name="Nature">
        <title>The Sorghum bicolor genome and the diversification of grasses.</title>
        <authorList>
            <person name="Paterson A.H."/>
            <person name="Bowers J.E."/>
            <person name="Bruggmann R."/>
            <person name="Dubchak I."/>
            <person name="Grimwood J."/>
            <person name="Gundlach H."/>
            <person name="Haberer G."/>
            <person name="Hellsten U."/>
            <person name="Mitros T."/>
            <person name="Poliakov A."/>
            <person name="Schmutz J."/>
            <person name="Spannagl M."/>
            <person name="Tang H."/>
            <person name="Wang X."/>
            <person name="Wicker T."/>
            <person name="Bharti A.K."/>
            <person name="Chapman J."/>
            <person name="Feltus F.A."/>
            <person name="Gowik U."/>
            <person name="Grigoriev I.V."/>
            <person name="Lyons E."/>
            <person name="Maher C.A."/>
            <person name="Martis M."/>
            <person name="Narechania A."/>
            <person name="Otillar R.P."/>
            <person name="Penning B.W."/>
            <person name="Salamov A.A."/>
            <person name="Wang Y."/>
            <person name="Zhang L."/>
            <person name="Carpita N.C."/>
            <person name="Freeling M."/>
            <person name="Gingle A.R."/>
            <person name="Hash C.T."/>
            <person name="Keller B."/>
            <person name="Klein P."/>
            <person name="Kresovich S."/>
            <person name="McCann M.C."/>
            <person name="Ming R."/>
            <person name="Peterson D.G."/>
            <person name="Mehboob-ur-Rahman"/>
            <person name="Ware D."/>
            <person name="Westhoff P."/>
            <person name="Mayer K.F."/>
            <person name="Messing J."/>
            <person name="Rokhsar D.S."/>
        </authorList>
    </citation>
    <scope>NUCLEOTIDE SEQUENCE [LARGE SCALE GENOMIC DNA]</scope>
    <source>
        <strain evidence="8">cv. BTx623</strain>
    </source>
</reference>
<feature type="domain" description="SIAH-type" evidence="6">
    <location>
        <begin position="107"/>
        <end position="165"/>
    </location>
</feature>
<evidence type="ECO:0000256" key="2">
    <source>
        <dbReference type="ARBA" id="ARBA00022771"/>
    </source>
</evidence>
<dbReference type="Pfam" id="PF21361">
    <property type="entry name" value="Sina_ZnF"/>
    <property type="match status" value="1"/>
</dbReference>
<keyword evidence="2 4" id="KW-0863">Zinc-finger</keyword>
<dbReference type="OrthoDB" id="675760at2759"/>